<proteinExistence type="predicted"/>
<protein>
    <submittedName>
        <fullName evidence="1">4475_t:CDS:1</fullName>
    </submittedName>
</protein>
<accession>A0ABN7VBF9</accession>
<evidence type="ECO:0000313" key="2">
    <source>
        <dbReference type="Proteomes" id="UP000789901"/>
    </source>
</evidence>
<keyword evidence="2" id="KW-1185">Reference proteome</keyword>
<organism evidence="1 2">
    <name type="scientific">Gigaspora margarita</name>
    <dbReference type="NCBI Taxonomy" id="4874"/>
    <lineage>
        <taxon>Eukaryota</taxon>
        <taxon>Fungi</taxon>
        <taxon>Fungi incertae sedis</taxon>
        <taxon>Mucoromycota</taxon>
        <taxon>Glomeromycotina</taxon>
        <taxon>Glomeromycetes</taxon>
        <taxon>Diversisporales</taxon>
        <taxon>Gigasporaceae</taxon>
        <taxon>Gigaspora</taxon>
    </lineage>
</organism>
<sequence length="129" mass="15163">MYDFGRLQCRLEPNYKFGSKGAGRKRRKKADCQPTWKRKEAHSKIDTIWVDGHWRQSIIFCKTKDIDLRTEEYQAILSKELKRKLSKDIGKENAQTDILDYQLLESKTLDELWDIIKSSIKKSAANTLL</sequence>
<evidence type="ECO:0000313" key="1">
    <source>
        <dbReference type="EMBL" id="CAG8754050.1"/>
    </source>
</evidence>
<comment type="caution">
    <text evidence="1">The sequence shown here is derived from an EMBL/GenBank/DDBJ whole genome shotgun (WGS) entry which is preliminary data.</text>
</comment>
<dbReference type="Proteomes" id="UP000789901">
    <property type="component" value="Unassembled WGS sequence"/>
</dbReference>
<gene>
    <name evidence="1" type="ORF">GMARGA_LOCUS16717</name>
</gene>
<reference evidence="1 2" key="1">
    <citation type="submission" date="2021-06" db="EMBL/GenBank/DDBJ databases">
        <authorList>
            <person name="Kallberg Y."/>
            <person name="Tangrot J."/>
            <person name="Rosling A."/>
        </authorList>
    </citation>
    <scope>NUCLEOTIDE SEQUENCE [LARGE SCALE GENOMIC DNA]</scope>
    <source>
        <strain evidence="1 2">120-4 pot B 10/14</strain>
    </source>
</reference>
<name>A0ABN7VBF9_GIGMA</name>
<dbReference type="EMBL" id="CAJVQB010012250">
    <property type="protein sequence ID" value="CAG8754050.1"/>
    <property type="molecule type" value="Genomic_DNA"/>
</dbReference>